<feature type="transmembrane region" description="Helical" evidence="1">
    <location>
        <begin position="75"/>
        <end position="99"/>
    </location>
</feature>
<sequence length="244" mass="29282">MIDLYWTVIPVMLVHYFAAHPLAKSDVVRSNLVILLTWVWSIRLTHSYFRREKWQWGAREDWRFADMRVKFRQHWWWMSFFAVYLSQQIFLLGVCLPMYAVHSTENVWNVLWDNLAAIACVSGVVFAYIADTQLHNFITKNEMLKDLGAPTLPNLEHGLWRYSRHPNYFGEQLWWWGLFLFGWNSGHGWTFVGPFVNNLCLVHVTKLVEQKMLKKERTRAEAYRKYQKTTSVWIPWFSRKCKNV</sequence>
<protein>
    <submittedName>
        <fullName evidence="2">Steroid 5-alpha reductase family protein</fullName>
    </submittedName>
</protein>
<dbReference type="Gene3D" id="1.20.120.1630">
    <property type="match status" value="1"/>
</dbReference>
<evidence type="ECO:0000256" key="1">
    <source>
        <dbReference type="SAM" id="Phobius"/>
    </source>
</evidence>
<evidence type="ECO:0000313" key="2">
    <source>
        <dbReference type="EMBL" id="KMZ74421.1"/>
    </source>
</evidence>
<comment type="caution">
    <text evidence="2">The sequence shown here is derived from an EMBL/GenBank/DDBJ whole genome shotgun (WGS) entry which is preliminary data.</text>
</comment>
<dbReference type="GO" id="GO:0016020">
    <property type="term" value="C:membrane"/>
    <property type="evidence" value="ECO:0000318"/>
    <property type="project" value="GO_Central"/>
</dbReference>
<dbReference type="Pfam" id="PF06966">
    <property type="entry name" value="DUF1295"/>
    <property type="match status" value="1"/>
</dbReference>
<dbReference type="AlphaFoldDB" id="A0A0K9PZG6"/>
<dbReference type="OrthoDB" id="201504at2759"/>
<dbReference type="InterPro" id="IPR010721">
    <property type="entry name" value="UstE-like"/>
</dbReference>
<accession>A0A0K9PZG6</accession>
<name>A0A0K9PZG6_ZOSMR</name>
<keyword evidence="1" id="KW-0472">Membrane</keyword>
<dbReference type="PANTHER" id="PTHR32251:SF23">
    <property type="entry name" value="3-OXO-5-ALPHA-STEROID 4-DEHYDROGENASE (DUF1295)"/>
    <property type="match status" value="1"/>
</dbReference>
<proteinExistence type="predicted"/>
<dbReference type="PANTHER" id="PTHR32251">
    <property type="entry name" value="3-OXO-5-ALPHA-STEROID 4-DEHYDROGENASE"/>
    <property type="match status" value="1"/>
</dbReference>
<keyword evidence="1" id="KW-1133">Transmembrane helix</keyword>
<organism evidence="2 3">
    <name type="scientific">Zostera marina</name>
    <name type="common">Eelgrass</name>
    <dbReference type="NCBI Taxonomy" id="29655"/>
    <lineage>
        <taxon>Eukaryota</taxon>
        <taxon>Viridiplantae</taxon>
        <taxon>Streptophyta</taxon>
        <taxon>Embryophyta</taxon>
        <taxon>Tracheophyta</taxon>
        <taxon>Spermatophyta</taxon>
        <taxon>Magnoliopsida</taxon>
        <taxon>Liliopsida</taxon>
        <taxon>Zosteraceae</taxon>
        <taxon>Zostera</taxon>
    </lineage>
</organism>
<keyword evidence="1" id="KW-0812">Transmembrane</keyword>
<dbReference type="PROSITE" id="PS50244">
    <property type="entry name" value="S5A_REDUCTASE"/>
    <property type="match status" value="1"/>
</dbReference>
<dbReference type="Proteomes" id="UP000036987">
    <property type="component" value="Unassembled WGS sequence"/>
</dbReference>
<keyword evidence="3" id="KW-1185">Reference proteome</keyword>
<evidence type="ECO:0000313" key="3">
    <source>
        <dbReference type="Proteomes" id="UP000036987"/>
    </source>
</evidence>
<dbReference type="EMBL" id="LFYR01000337">
    <property type="protein sequence ID" value="KMZ74421.1"/>
    <property type="molecule type" value="Genomic_DNA"/>
</dbReference>
<reference evidence="3" key="1">
    <citation type="journal article" date="2016" name="Nature">
        <title>The genome of the seagrass Zostera marina reveals angiosperm adaptation to the sea.</title>
        <authorList>
            <person name="Olsen J.L."/>
            <person name="Rouze P."/>
            <person name="Verhelst B."/>
            <person name="Lin Y.-C."/>
            <person name="Bayer T."/>
            <person name="Collen J."/>
            <person name="Dattolo E."/>
            <person name="De Paoli E."/>
            <person name="Dittami S."/>
            <person name="Maumus F."/>
            <person name="Michel G."/>
            <person name="Kersting A."/>
            <person name="Lauritano C."/>
            <person name="Lohaus R."/>
            <person name="Toepel M."/>
            <person name="Tonon T."/>
            <person name="Vanneste K."/>
            <person name="Amirebrahimi M."/>
            <person name="Brakel J."/>
            <person name="Bostroem C."/>
            <person name="Chovatia M."/>
            <person name="Grimwood J."/>
            <person name="Jenkins J.W."/>
            <person name="Jueterbock A."/>
            <person name="Mraz A."/>
            <person name="Stam W.T."/>
            <person name="Tice H."/>
            <person name="Bornberg-Bauer E."/>
            <person name="Green P.J."/>
            <person name="Pearson G.A."/>
            <person name="Procaccini G."/>
            <person name="Duarte C.M."/>
            <person name="Schmutz J."/>
            <person name="Reusch T.B.H."/>
            <person name="Van de Peer Y."/>
        </authorList>
    </citation>
    <scope>NUCLEOTIDE SEQUENCE [LARGE SCALE GENOMIC DNA]</scope>
    <source>
        <strain evidence="3">cv. Finnish</strain>
    </source>
</reference>
<dbReference type="OMA" id="WRKGGYQ"/>
<feature type="transmembrane region" description="Helical" evidence="1">
    <location>
        <begin position="111"/>
        <end position="130"/>
    </location>
</feature>
<gene>
    <name evidence="2" type="ORF">ZOSMA_129G00130</name>
</gene>
<dbReference type="STRING" id="29655.A0A0K9PZG6"/>